<evidence type="ECO:0000313" key="7">
    <source>
        <dbReference type="Proteomes" id="UP000535937"/>
    </source>
</evidence>
<keyword evidence="7" id="KW-1185">Reference proteome</keyword>
<sequence length="439" mass="50769">MPTHFFVLGLDPLRLPYLESIHHPEEYRFHPLLQLEEVVLAENYPYDALLQKAERQLREFPEPIAGILGHWDYPTSALQPHLSEKLGLRSASLQAVLKCEHKYWSRLEQREILPDWTPDFCAIDPFAQDPLDQVTIDYPLWLKPIKAHSSYLGFRVDNERAFCSAIEMIRKEIHRFGDPFNQTLAHISVPPEVAPINGNWCIAEEIITGKQCGIEGSMLDGEYRIHGIVDTVKDSKNQSFTRYEYPSVWPRQVQHKIRAAGEKLLRHLGFDNSAFGIEFFWDEQKNTFKILEVNTRISQSHSDQFIKVHGVSNHQVAVDLALGHTPDLSNCRGKYRSAAKFMLRRYDDTLVQRVPNEAEIREIESTVADSKIEITVEQGQHLSEIINPDSYSYEIANIFLGAENQRELLKTYRQLAGKLHFEFSDGKEPEAFQFNHVRY</sequence>
<dbReference type="PANTHER" id="PTHR43585">
    <property type="entry name" value="FUMIPYRROLE BIOSYNTHESIS PROTEIN C"/>
    <property type="match status" value="1"/>
</dbReference>
<name>A0A7W4W934_9GAMM</name>
<dbReference type="RefSeq" id="WP_183456796.1">
    <property type="nucleotide sequence ID" value="NZ_JACHWZ010000003.1"/>
</dbReference>
<evidence type="ECO:0000259" key="5">
    <source>
        <dbReference type="PROSITE" id="PS50975"/>
    </source>
</evidence>
<evidence type="ECO:0000256" key="4">
    <source>
        <dbReference type="PROSITE-ProRule" id="PRU00409"/>
    </source>
</evidence>
<dbReference type="InterPro" id="IPR052032">
    <property type="entry name" value="ATP-dep_AA_Ligase"/>
</dbReference>
<dbReference type="GO" id="GO:0005524">
    <property type="term" value="F:ATP binding"/>
    <property type="evidence" value="ECO:0007669"/>
    <property type="project" value="UniProtKB-UniRule"/>
</dbReference>
<dbReference type="AlphaFoldDB" id="A0A7W4W934"/>
<dbReference type="GO" id="GO:0046872">
    <property type="term" value="F:metal ion binding"/>
    <property type="evidence" value="ECO:0007669"/>
    <property type="project" value="InterPro"/>
</dbReference>
<keyword evidence="1" id="KW-0436">Ligase</keyword>
<evidence type="ECO:0000313" key="6">
    <source>
        <dbReference type="EMBL" id="MBB3059926.1"/>
    </source>
</evidence>
<dbReference type="InterPro" id="IPR005479">
    <property type="entry name" value="CPAse_ATP-bd"/>
</dbReference>
<comment type="caution">
    <text evidence="6">The sequence shown here is derived from an EMBL/GenBank/DDBJ whole genome shotgun (WGS) entry which is preliminary data.</text>
</comment>
<organism evidence="6 7">
    <name type="scientific">Microbulbifer rhizosphaerae</name>
    <dbReference type="NCBI Taxonomy" id="1562603"/>
    <lineage>
        <taxon>Bacteria</taxon>
        <taxon>Pseudomonadati</taxon>
        <taxon>Pseudomonadota</taxon>
        <taxon>Gammaproteobacteria</taxon>
        <taxon>Cellvibrionales</taxon>
        <taxon>Microbulbiferaceae</taxon>
        <taxon>Microbulbifer</taxon>
    </lineage>
</organism>
<feature type="domain" description="ATP-grasp" evidence="5">
    <location>
        <begin position="80"/>
        <end position="322"/>
    </location>
</feature>
<dbReference type="PANTHER" id="PTHR43585:SF2">
    <property type="entry name" value="ATP-GRASP ENZYME FSQD"/>
    <property type="match status" value="1"/>
</dbReference>
<keyword evidence="2 4" id="KW-0547">Nucleotide-binding</keyword>
<dbReference type="Pfam" id="PF13535">
    <property type="entry name" value="ATP-grasp_4"/>
    <property type="match status" value="1"/>
</dbReference>
<dbReference type="GO" id="GO:0016874">
    <property type="term" value="F:ligase activity"/>
    <property type="evidence" value="ECO:0007669"/>
    <property type="project" value="UniProtKB-KW"/>
</dbReference>
<gene>
    <name evidence="6" type="ORF">FHS09_000739</name>
</gene>
<dbReference type="PROSITE" id="PS50975">
    <property type="entry name" value="ATP_GRASP"/>
    <property type="match status" value="1"/>
</dbReference>
<accession>A0A7W4W934</accession>
<dbReference type="PROSITE" id="PS00867">
    <property type="entry name" value="CPSASE_2"/>
    <property type="match status" value="1"/>
</dbReference>
<dbReference type="SUPFAM" id="SSF56059">
    <property type="entry name" value="Glutathione synthetase ATP-binding domain-like"/>
    <property type="match status" value="1"/>
</dbReference>
<reference evidence="6 7" key="1">
    <citation type="submission" date="2020-08" db="EMBL/GenBank/DDBJ databases">
        <title>Genomic Encyclopedia of Type Strains, Phase III (KMG-III): the genomes of soil and plant-associated and newly described type strains.</title>
        <authorList>
            <person name="Whitman W."/>
        </authorList>
    </citation>
    <scope>NUCLEOTIDE SEQUENCE [LARGE SCALE GENOMIC DNA]</scope>
    <source>
        <strain evidence="6 7">CECT 8799</strain>
    </source>
</reference>
<evidence type="ECO:0000256" key="2">
    <source>
        <dbReference type="ARBA" id="ARBA00022741"/>
    </source>
</evidence>
<proteinExistence type="predicted"/>
<dbReference type="Proteomes" id="UP000535937">
    <property type="component" value="Unassembled WGS sequence"/>
</dbReference>
<dbReference type="EMBL" id="JACHWZ010000003">
    <property type="protein sequence ID" value="MBB3059926.1"/>
    <property type="molecule type" value="Genomic_DNA"/>
</dbReference>
<dbReference type="Gene3D" id="3.30.470.20">
    <property type="entry name" value="ATP-grasp fold, B domain"/>
    <property type="match status" value="1"/>
</dbReference>
<keyword evidence="3 4" id="KW-0067">ATP-binding</keyword>
<protein>
    <recommendedName>
        <fullName evidence="5">ATP-grasp domain-containing protein</fullName>
    </recommendedName>
</protein>
<dbReference type="InterPro" id="IPR011761">
    <property type="entry name" value="ATP-grasp"/>
</dbReference>
<evidence type="ECO:0000256" key="3">
    <source>
        <dbReference type="ARBA" id="ARBA00022840"/>
    </source>
</evidence>
<evidence type="ECO:0000256" key="1">
    <source>
        <dbReference type="ARBA" id="ARBA00022598"/>
    </source>
</evidence>